<keyword evidence="3" id="KW-1185">Reference proteome</keyword>
<evidence type="ECO:0000313" key="3">
    <source>
        <dbReference type="Proteomes" id="UP000707245"/>
    </source>
</evidence>
<dbReference type="InterPro" id="IPR037053">
    <property type="entry name" value="Phage_tail_collar_dom_sf"/>
</dbReference>
<organism evidence="2 3">
    <name type="scientific">Pseudoalteromonas prydzensis</name>
    <dbReference type="NCBI Taxonomy" id="182141"/>
    <lineage>
        <taxon>Bacteria</taxon>
        <taxon>Pseudomonadati</taxon>
        <taxon>Pseudomonadota</taxon>
        <taxon>Gammaproteobacteria</taxon>
        <taxon>Alteromonadales</taxon>
        <taxon>Pseudoalteromonadaceae</taxon>
        <taxon>Pseudoalteromonas</taxon>
    </lineage>
</organism>
<gene>
    <name evidence="2" type="ORF">EI167_20345</name>
</gene>
<sequence length="204" mass="20927">MATDAYIGTMTPFGGNFAIERLALCSGQLQAISENTALFSLLGDNFGGDARTTFGLPDLRGRSPLGMGTQPGGMDYRLGWKEGREATSLSIDQLPTHTHGAVFSSSGGGAVSGVMHAATNGANTQVPSDDTYLAANSSSGYYKQSGFSPAPNLTPISGLVVDGGSGGGTVTIANTGSSRAVSIISPFQVINWQIVLQGIYPSRS</sequence>
<name>A0ABR9FSD3_9GAMM</name>
<dbReference type="EMBL" id="RRZA01000106">
    <property type="protein sequence ID" value="MBE0459736.1"/>
    <property type="molecule type" value="Genomic_DNA"/>
</dbReference>
<feature type="domain" description="Phage tail collar" evidence="1">
    <location>
        <begin position="8"/>
        <end position="64"/>
    </location>
</feature>
<dbReference type="Proteomes" id="UP000707245">
    <property type="component" value="Unassembled WGS sequence"/>
</dbReference>
<comment type="caution">
    <text evidence="2">The sequence shown here is derived from an EMBL/GenBank/DDBJ whole genome shotgun (WGS) entry which is preliminary data.</text>
</comment>
<proteinExistence type="predicted"/>
<protein>
    <submittedName>
        <fullName evidence="2">Tail fiber protein</fullName>
    </submittedName>
</protein>
<dbReference type="Gene3D" id="3.90.1340.10">
    <property type="entry name" value="Phage tail collar domain"/>
    <property type="match status" value="1"/>
</dbReference>
<dbReference type="Pfam" id="PF07484">
    <property type="entry name" value="Collar"/>
    <property type="match status" value="1"/>
</dbReference>
<evidence type="ECO:0000313" key="2">
    <source>
        <dbReference type="EMBL" id="MBE0459736.1"/>
    </source>
</evidence>
<evidence type="ECO:0000259" key="1">
    <source>
        <dbReference type="Pfam" id="PF07484"/>
    </source>
</evidence>
<dbReference type="SUPFAM" id="SSF88874">
    <property type="entry name" value="Receptor-binding domain of short tail fibre protein gp12"/>
    <property type="match status" value="1"/>
</dbReference>
<reference evidence="2 3" key="1">
    <citation type="submission" date="2020-07" db="EMBL/GenBank/DDBJ databases">
        <title>Halophilic bacteria isolated from french cheeses.</title>
        <authorList>
            <person name="Kothe C.I."/>
            <person name="Farah-Kraiem B."/>
            <person name="Renault P."/>
            <person name="Dridi B."/>
        </authorList>
    </citation>
    <scope>NUCLEOTIDE SEQUENCE [LARGE SCALE GENOMIC DNA]</scope>
    <source>
        <strain evidence="2 3">FME14</strain>
    </source>
</reference>
<dbReference type="InterPro" id="IPR011083">
    <property type="entry name" value="Phage_tail_collar_dom"/>
</dbReference>
<accession>A0ABR9FSD3</accession>
<dbReference type="RefSeq" id="WP_192543076.1">
    <property type="nucleotide sequence ID" value="NZ_RRZA01000106.1"/>
</dbReference>